<accession>A0ABV7QJS9</accession>
<organism evidence="2 3">
    <name type="scientific">Amycolatopsis halotolerans</name>
    <dbReference type="NCBI Taxonomy" id="330083"/>
    <lineage>
        <taxon>Bacteria</taxon>
        <taxon>Bacillati</taxon>
        <taxon>Actinomycetota</taxon>
        <taxon>Actinomycetes</taxon>
        <taxon>Pseudonocardiales</taxon>
        <taxon>Pseudonocardiaceae</taxon>
        <taxon>Amycolatopsis</taxon>
    </lineage>
</organism>
<sequence>MILVTGATGNIGRSLVGRLAGAGAEVRALTRSAGRATVPAGVGVVEGDLDDPGSLRPALTGVEAIFLLRTGDTDTSQILKTAAEAGIARVVTVSSLLAQTHPDSSVGRTLLRGEQVVRDSGLEWTILRPWEFFSNLLFWAPAIRSDGVVRAPRPGLPSPAIDPRDIASVAASALLEDGHGGKTYPLTGPATLTPQEKIAAISAALGRPLRFEEDPSLATEDPADDLAAAVSFPGVCAVASPGALSTVEDVTGVPATAFRQWAIEHADSFR</sequence>
<dbReference type="Proteomes" id="UP001595764">
    <property type="component" value="Unassembled WGS sequence"/>
</dbReference>
<dbReference type="EMBL" id="JBHRWI010000024">
    <property type="protein sequence ID" value="MFC3512555.1"/>
    <property type="molecule type" value="Genomic_DNA"/>
</dbReference>
<evidence type="ECO:0000313" key="2">
    <source>
        <dbReference type="EMBL" id="MFC3512555.1"/>
    </source>
</evidence>
<dbReference type="Gene3D" id="3.40.50.720">
    <property type="entry name" value="NAD(P)-binding Rossmann-like Domain"/>
    <property type="match status" value="1"/>
</dbReference>
<dbReference type="SUPFAM" id="SSF51735">
    <property type="entry name" value="NAD(P)-binding Rossmann-fold domains"/>
    <property type="match status" value="1"/>
</dbReference>
<keyword evidence="3" id="KW-1185">Reference proteome</keyword>
<dbReference type="InterPro" id="IPR036291">
    <property type="entry name" value="NAD(P)-bd_dom_sf"/>
</dbReference>
<name>A0ABV7QJS9_9PSEU</name>
<feature type="domain" description="NAD(P)-binding" evidence="1">
    <location>
        <begin position="6"/>
        <end position="174"/>
    </location>
</feature>
<dbReference type="PANTHER" id="PTHR43162">
    <property type="match status" value="1"/>
</dbReference>
<dbReference type="InterPro" id="IPR016040">
    <property type="entry name" value="NAD(P)-bd_dom"/>
</dbReference>
<protein>
    <submittedName>
        <fullName evidence="2">SDR family oxidoreductase</fullName>
    </submittedName>
</protein>
<proteinExistence type="predicted"/>
<dbReference type="Pfam" id="PF13460">
    <property type="entry name" value="NAD_binding_10"/>
    <property type="match status" value="1"/>
</dbReference>
<evidence type="ECO:0000259" key="1">
    <source>
        <dbReference type="Pfam" id="PF13460"/>
    </source>
</evidence>
<reference evidence="3" key="1">
    <citation type="journal article" date="2019" name="Int. J. Syst. Evol. Microbiol.">
        <title>The Global Catalogue of Microorganisms (GCM) 10K type strain sequencing project: providing services to taxonomists for standard genome sequencing and annotation.</title>
        <authorList>
            <consortium name="The Broad Institute Genomics Platform"/>
            <consortium name="The Broad Institute Genome Sequencing Center for Infectious Disease"/>
            <person name="Wu L."/>
            <person name="Ma J."/>
        </authorList>
    </citation>
    <scope>NUCLEOTIDE SEQUENCE [LARGE SCALE GENOMIC DNA]</scope>
    <source>
        <strain evidence="3">CGMCC 4.7682</strain>
    </source>
</reference>
<gene>
    <name evidence="2" type="ORF">ACFORO_20480</name>
</gene>
<dbReference type="PANTHER" id="PTHR43162:SF1">
    <property type="entry name" value="PRESTALK A DIFFERENTIATION PROTEIN A"/>
    <property type="match status" value="1"/>
</dbReference>
<dbReference type="InterPro" id="IPR051604">
    <property type="entry name" value="Ergot_Alk_Oxidoreductase"/>
</dbReference>
<dbReference type="RefSeq" id="WP_377871395.1">
    <property type="nucleotide sequence ID" value="NZ_JBHMAY010000029.1"/>
</dbReference>
<comment type="caution">
    <text evidence="2">The sequence shown here is derived from an EMBL/GenBank/DDBJ whole genome shotgun (WGS) entry which is preliminary data.</text>
</comment>
<evidence type="ECO:0000313" key="3">
    <source>
        <dbReference type="Proteomes" id="UP001595764"/>
    </source>
</evidence>